<dbReference type="InterPro" id="IPR010982">
    <property type="entry name" value="Lambda_DNA-bd_dom_sf"/>
</dbReference>
<dbReference type="PANTHER" id="PTHR34475">
    <property type="match status" value="1"/>
</dbReference>
<dbReference type="PANTHER" id="PTHR34475:SF1">
    <property type="entry name" value="CYTOSKELETON PROTEIN RODZ"/>
    <property type="match status" value="1"/>
</dbReference>
<name>A0A7W3Y7S4_9LACO</name>
<evidence type="ECO:0000259" key="3">
    <source>
        <dbReference type="Pfam" id="PF13464"/>
    </source>
</evidence>
<dbReference type="Pfam" id="PF13413">
    <property type="entry name" value="HTH_25"/>
    <property type="match status" value="1"/>
</dbReference>
<sequence length="344" mass="38241">MSENENDQKRLEIGKILRKAREEKGYTLDDLQQMTKIQKRYLIAIEDENFDELPGDFYVRAFIKQYANMVGLDGNELLQKYDDQLPKTKTEEYSDHLAQAVETRASQRKTVSGSVDKVRNYMPTIIIACVIVLVLAAIWLTAIARNHRDSSTRIDNSSVSVSGESRKKASSSSKKESTKQSKSTAIKLQEAPNRNDTSVTYTANQLTADTTLQIEPSDRSWMQVRANNNNLLNKTLNNNEKTSLKINRDTTSLVITVGNARATKLKIGNQEIDFTNNGRYQNTRNVTINFGQNQSSSSAASQASNSSNRNASSTSQSNNATQPSAASSSRPQTNASRQGSQPTR</sequence>
<protein>
    <submittedName>
        <fullName evidence="4">Helix-turn-helix domain-containing protein</fullName>
    </submittedName>
</protein>
<feature type="domain" description="Cytoskeleton protein RodZ-like C-terminal" evidence="3">
    <location>
        <begin position="214"/>
        <end position="287"/>
    </location>
</feature>
<proteinExistence type="predicted"/>
<dbReference type="SUPFAM" id="SSF47413">
    <property type="entry name" value="lambda repressor-like DNA-binding domains"/>
    <property type="match status" value="1"/>
</dbReference>
<evidence type="ECO:0000256" key="2">
    <source>
        <dbReference type="SAM" id="Phobius"/>
    </source>
</evidence>
<feature type="compositionally biased region" description="Polar residues" evidence="1">
    <location>
        <begin position="323"/>
        <end position="344"/>
    </location>
</feature>
<dbReference type="CDD" id="cd00093">
    <property type="entry name" value="HTH_XRE"/>
    <property type="match status" value="1"/>
</dbReference>
<gene>
    <name evidence="4" type="ORF">H5S40_00345</name>
</gene>
<dbReference type="AlphaFoldDB" id="A0A7W3Y7S4"/>
<keyword evidence="2" id="KW-1133">Transmembrane helix</keyword>
<dbReference type="InterPro" id="IPR025194">
    <property type="entry name" value="RodZ-like_C"/>
</dbReference>
<dbReference type="InterPro" id="IPR001387">
    <property type="entry name" value="Cro/C1-type_HTH"/>
</dbReference>
<dbReference type="InterPro" id="IPR050400">
    <property type="entry name" value="Bact_Cytoskel_RodZ"/>
</dbReference>
<keyword evidence="5" id="KW-1185">Reference proteome</keyword>
<feature type="region of interest" description="Disordered" evidence="1">
    <location>
        <begin position="151"/>
        <end position="199"/>
    </location>
</feature>
<dbReference type="Pfam" id="PF13464">
    <property type="entry name" value="RodZ_C"/>
    <property type="match status" value="1"/>
</dbReference>
<accession>A0A7W3Y7S4</accession>
<keyword evidence="2" id="KW-0812">Transmembrane</keyword>
<feature type="transmembrane region" description="Helical" evidence="2">
    <location>
        <begin position="121"/>
        <end position="144"/>
    </location>
</feature>
<dbReference type="Gene3D" id="1.10.260.40">
    <property type="entry name" value="lambda repressor-like DNA-binding domains"/>
    <property type="match status" value="1"/>
</dbReference>
<comment type="caution">
    <text evidence="4">The sequence shown here is derived from an EMBL/GenBank/DDBJ whole genome shotgun (WGS) entry which is preliminary data.</text>
</comment>
<dbReference type="Proteomes" id="UP000518316">
    <property type="component" value="Unassembled WGS sequence"/>
</dbReference>
<organism evidence="4 5">
    <name type="scientific">Limosilactobacillus albertensis</name>
    <dbReference type="NCBI Taxonomy" id="2759752"/>
    <lineage>
        <taxon>Bacteria</taxon>
        <taxon>Bacillati</taxon>
        <taxon>Bacillota</taxon>
        <taxon>Bacilli</taxon>
        <taxon>Lactobacillales</taxon>
        <taxon>Lactobacillaceae</taxon>
        <taxon>Limosilactobacillus</taxon>
    </lineage>
</organism>
<evidence type="ECO:0000313" key="5">
    <source>
        <dbReference type="Proteomes" id="UP000518316"/>
    </source>
</evidence>
<keyword evidence="2" id="KW-0472">Membrane</keyword>
<evidence type="ECO:0000256" key="1">
    <source>
        <dbReference type="SAM" id="MobiDB-lite"/>
    </source>
</evidence>
<feature type="region of interest" description="Disordered" evidence="1">
    <location>
        <begin position="293"/>
        <end position="344"/>
    </location>
</feature>
<dbReference type="EMBL" id="JACIVC010000013">
    <property type="protein sequence ID" value="MBB1068653.1"/>
    <property type="molecule type" value="Genomic_DNA"/>
</dbReference>
<feature type="compositionally biased region" description="Low complexity" evidence="1">
    <location>
        <begin position="293"/>
        <end position="322"/>
    </location>
</feature>
<reference evidence="4 5" key="1">
    <citation type="submission" date="2020-07" db="EMBL/GenBank/DDBJ databases">
        <title>Description of Limosilactobacillus balticus sp. nov., Limosilactobacillus agrestis sp. nov., Limosilactobacillus albertensis sp. nov., Limosilactobacillus rudii sp. nov., Limosilactobacillus fastidiosus sp. nov., five novel Limosilactobacillus species isolated from the vertebrate gastrointestinal tract, and proposal of 6 subspecies of Limosilactobacillus reuteri adapted to the gastrointestinal tract of specific vertebrate hosts.</title>
        <authorList>
            <person name="Li F."/>
            <person name="Cheng C."/>
            <person name="Zheng J."/>
            <person name="Quevedo R.M."/>
            <person name="Li J."/>
            <person name="Roos S."/>
            <person name="Gaenzle M.G."/>
            <person name="Walter J."/>
        </authorList>
    </citation>
    <scope>NUCLEOTIDE SEQUENCE [LARGE SCALE GENOMIC DNA]</scope>
    <source>
        <strain evidence="4 5">RRLNB_1_1</strain>
    </source>
</reference>
<dbReference type="GO" id="GO:0003677">
    <property type="term" value="F:DNA binding"/>
    <property type="evidence" value="ECO:0007669"/>
    <property type="project" value="InterPro"/>
</dbReference>
<dbReference type="RefSeq" id="WP_182597411.1">
    <property type="nucleotide sequence ID" value="NZ_JACIVC010000013.1"/>
</dbReference>
<evidence type="ECO:0000313" key="4">
    <source>
        <dbReference type="EMBL" id="MBB1068653.1"/>
    </source>
</evidence>